<feature type="signal peptide" evidence="1">
    <location>
        <begin position="1"/>
        <end position="29"/>
    </location>
</feature>
<proteinExistence type="predicted"/>
<reference evidence="2" key="1">
    <citation type="submission" date="2022-10" db="EMBL/GenBank/DDBJ databases">
        <title>The complete genomes of actinobacterial strains from the NBC collection.</title>
        <authorList>
            <person name="Joergensen T.S."/>
            <person name="Alvarez Arevalo M."/>
            <person name="Sterndorff E.B."/>
            <person name="Faurdal D."/>
            <person name="Vuksanovic O."/>
            <person name="Mourched A.-S."/>
            <person name="Charusanti P."/>
            <person name="Shaw S."/>
            <person name="Blin K."/>
            <person name="Weber T."/>
        </authorList>
    </citation>
    <scope>NUCLEOTIDE SEQUENCE</scope>
    <source>
        <strain evidence="2">NBC 00180</strain>
    </source>
</reference>
<sequence length="144" mass="15444">MPRSKRHHVIALAAATVFLSGLSAPAAFADTSPPQAPVTSAAADLQLDNVRWTPMSTISGSTTWLLRLDSDPGVEPGGRYFLWNPDTSEHAGKFAVGDDVQVSTVGTWQAAMFRPDYTAHRIEVRYGDPSTPEAGRVVATVTHI</sequence>
<gene>
    <name evidence="2" type="ORF">OG477_41670</name>
</gene>
<organism evidence="2">
    <name type="scientific">Streptomyces sp. NBC_00180</name>
    <dbReference type="NCBI Taxonomy" id="2903632"/>
    <lineage>
        <taxon>Bacteria</taxon>
        <taxon>Bacillati</taxon>
        <taxon>Actinomycetota</taxon>
        <taxon>Actinomycetes</taxon>
        <taxon>Kitasatosporales</taxon>
        <taxon>Streptomycetaceae</taxon>
        <taxon>Streptomyces</taxon>
    </lineage>
</organism>
<evidence type="ECO:0000256" key="1">
    <source>
        <dbReference type="SAM" id="SignalP"/>
    </source>
</evidence>
<name>A0AAU1IB58_9ACTN</name>
<protein>
    <submittedName>
        <fullName evidence="2">Uncharacterized protein</fullName>
    </submittedName>
</protein>
<feature type="chain" id="PRO_5043367405" evidence="1">
    <location>
        <begin position="30"/>
        <end position="144"/>
    </location>
</feature>
<keyword evidence="1" id="KW-0732">Signal</keyword>
<dbReference type="AlphaFoldDB" id="A0AAU1IB58"/>
<dbReference type="EMBL" id="CP108140">
    <property type="protein sequence ID" value="WTP91404.1"/>
    <property type="molecule type" value="Genomic_DNA"/>
</dbReference>
<evidence type="ECO:0000313" key="2">
    <source>
        <dbReference type="EMBL" id="WTP91404.1"/>
    </source>
</evidence>
<accession>A0AAU1IB58</accession>